<accession>A0A2I0JXH3</accession>
<comment type="caution">
    <text evidence="1">The sequence shown here is derived from an EMBL/GenBank/DDBJ whole genome shotgun (WGS) entry which is preliminary data.</text>
</comment>
<dbReference type="AlphaFoldDB" id="A0A2I0JXH3"/>
<keyword evidence="2" id="KW-1185">Reference proteome</keyword>
<dbReference type="EMBL" id="PGOL01001087">
    <property type="protein sequence ID" value="PKI61019.1"/>
    <property type="molecule type" value="Genomic_DNA"/>
</dbReference>
<sequence>MEHVFKILLSNSILPFLVLDSQSSQSFVLQKQNIIKIIASPWGNIRITVICQINIALTRLLGGLLAAVPSITSASHAFTSANLAASDLLFDSIDRASANEAIMSLIVTLSAQSSFSRLKDQLLPKNPNIYHFSEIHATTDGLSARRFSYVRIQSLIEALVLLCADSNRADLEREEEDEQCRPGAFFENEKNRITIQF</sequence>
<name>A0A2I0JXH3_PUNGR</name>
<evidence type="ECO:0000313" key="2">
    <source>
        <dbReference type="Proteomes" id="UP000233551"/>
    </source>
</evidence>
<organism evidence="1 2">
    <name type="scientific">Punica granatum</name>
    <name type="common">Pomegranate</name>
    <dbReference type="NCBI Taxonomy" id="22663"/>
    <lineage>
        <taxon>Eukaryota</taxon>
        <taxon>Viridiplantae</taxon>
        <taxon>Streptophyta</taxon>
        <taxon>Embryophyta</taxon>
        <taxon>Tracheophyta</taxon>
        <taxon>Spermatophyta</taxon>
        <taxon>Magnoliopsida</taxon>
        <taxon>eudicotyledons</taxon>
        <taxon>Gunneridae</taxon>
        <taxon>Pentapetalae</taxon>
        <taxon>rosids</taxon>
        <taxon>malvids</taxon>
        <taxon>Myrtales</taxon>
        <taxon>Lythraceae</taxon>
        <taxon>Punica</taxon>
    </lineage>
</organism>
<gene>
    <name evidence="1" type="ORF">CRG98_018581</name>
</gene>
<dbReference type="Proteomes" id="UP000233551">
    <property type="component" value="Unassembled WGS sequence"/>
</dbReference>
<reference evidence="1 2" key="1">
    <citation type="submission" date="2017-11" db="EMBL/GenBank/DDBJ databases">
        <title>De-novo sequencing of pomegranate (Punica granatum L.) genome.</title>
        <authorList>
            <person name="Akparov Z."/>
            <person name="Amiraslanov A."/>
            <person name="Hajiyeva S."/>
            <person name="Abbasov M."/>
            <person name="Kaur K."/>
            <person name="Hamwieh A."/>
            <person name="Solovyev V."/>
            <person name="Salamov A."/>
            <person name="Braich B."/>
            <person name="Kosarev P."/>
            <person name="Mahmoud A."/>
            <person name="Hajiyev E."/>
            <person name="Babayeva S."/>
            <person name="Izzatullayeva V."/>
            <person name="Mammadov A."/>
            <person name="Mammadov A."/>
            <person name="Sharifova S."/>
            <person name="Ojaghi J."/>
            <person name="Eynullazada K."/>
            <person name="Bayramov B."/>
            <person name="Abdulazimova A."/>
            <person name="Shahmuradov I."/>
        </authorList>
    </citation>
    <scope>NUCLEOTIDE SEQUENCE [LARGE SCALE GENOMIC DNA]</scope>
    <source>
        <strain evidence="2">cv. AG2017</strain>
        <tissue evidence="1">Leaf</tissue>
    </source>
</reference>
<protein>
    <submittedName>
        <fullName evidence="1">Uncharacterized protein</fullName>
    </submittedName>
</protein>
<proteinExistence type="predicted"/>
<evidence type="ECO:0000313" key="1">
    <source>
        <dbReference type="EMBL" id="PKI61019.1"/>
    </source>
</evidence>